<dbReference type="InterPro" id="IPR028082">
    <property type="entry name" value="Peripla_BP_I"/>
</dbReference>
<reference evidence="5 6" key="1">
    <citation type="submission" date="2016-11" db="EMBL/GenBank/DDBJ databases">
        <authorList>
            <person name="Varghese N."/>
            <person name="Submissions S."/>
        </authorList>
    </citation>
    <scope>NUCLEOTIDE SEQUENCE [LARGE SCALE GENOMIC DNA]</scope>
    <source>
        <strain evidence="5 6">DSM 28249</strain>
    </source>
</reference>
<keyword evidence="6" id="KW-1185">Reference proteome</keyword>
<evidence type="ECO:0000313" key="5">
    <source>
        <dbReference type="EMBL" id="SHL39784.1"/>
    </source>
</evidence>
<keyword evidence="3" id="KW-0813">Transport</keyword>
<dbReference type="Gene3D" id="3.40.50.2300">
    <property type="match status" value="2"/>
</dbReference>
<dbReference type="CDD" id="cd06339">
    <property type="entry name" value="PBP1_YraM_LppC_lipoprotein-like"/>
    <property type="match status" value="1"/>
</dbReference>
<gene>
    <name evidence="5" type="ORF">SAMN05443432_101371</name>
</gene>
<keyword evidence="3" id="KW-0029">Amino-acid transport</keyword>
<proteinExistence type="inferred from homology"/>
<accession>A0A1M7AAG4</accession>
<dbReference type="PANTHER" id="PTHR30483:SF6">
    <property type="entry name" value="PERIPLASMIC BINDING PROTEIN OF ABC TRANSPORTER FOR NATURAL AMINO ACIDS"/>
    <property type="match status" value="1"/>
</dbReference>
<organism evidence="5 6">
    <name type="scientific">Roseovarius litoreus</name>
    <dbReference type="NCBI Taxonomy" id="1155722"/>
    <lineage>
        <taxon>Bacteria</taxon>
        <taxon>Pseudomonadati</taxon>
        <taxon>Pseudomonadota</taxon>
        <taxon>Alphaproteobacteria</taxon>
        <taxon>Rhodobacterales</taxon>
        <taxon>Roseobacteraceae</taxon>
        <taxon>Roseovarius</taxon>
    </lineage>
</organism>
<feature type="domain" description="Leucine-binding protein" evidence="4">
    <location>
        <begin position="70"/>
        <end position="398"/>
    </location>
</feature>
<keyword evidence="2" id="KW-0732">Signal</keyword>
<dbReference type="InterPro" id="IPR051010">
    <property type="entry name" value="BCAA_transport"/>
</dbReference>
<evidence type="ECO:0000259" key="4">
    <source>
        <dbReference type="Pfam" id="PF13458"/>
    </source>
</evidence>
<dbReference type="Pfam" id="PF13458">
    <property type="entry name" value="Peripla_BP_6"/>
    <property type="match status" value="1"/>
</dbReference>
<evidence type="ECO:0000256" key="2">
    <source>
        <dbReference type="ARBA" id="ARBA00022729"/>
    </source>
</evidence>
<evidence type="ECO:0000256" key="3">
    <source>
        <dbReference type="ARBA" id="ARBA00022970"/>
    </source>
</evidence>
<dbReference type="PANTHER" id="PTHR30483">
    <property type="entry name" value="LEUCINE-SPECIFIC-BINDING PROTEIN"/>
    <property type="match status" value="1"/>
</dbReference>
<dbReference type="InterPro" id="IPR028081">
    <property type="entry name" value="Leu-bd"/>
</dbReference>
<protein>
    <submittedName>
        <fullName evidence="5">Amino acid/amide ABC transporter substrate-binding protein, HAAT family</fullName>
    </submittedName>
</protein>
<dbReference type="GO" id="GO:0006865">
    <property type="term" value="P:amino acid transport"/>
    <property type="evidence" value="ECO:0007669"/>
    <property type="project" value="UniProtKB-KW"/>
</dbReference>
<sequence length="416" mass="43209">MTFIIGPETASGYGPTGNQGVTVAMFAVLSLVRKPATRIAALFAFVWLAACQPVATTTGGGQPVAPSAPVPVALLLPHGSGVPQEQKLARDMENAARLAVADLGGVQIDLRVYGTAGQAAQARTAAMNAVADGARIIIGPLHAESANAVAVAVAGSNVNVLTFSNNPTIAGGNLFVLGQTFDNTADRLVSFATRQGKSRIMSVYSDNLAGQLGRQAIEQAIARHGATQAGSVGYEFSQDGVVAAVPQIRMAATQNGADAIFLTANTAGALPLFSQMLPEAGLSPDTVQYMGLSRWDTPPQTLELPGVQGGWFALPDPQRSAQFRQRFEAAYGERPHDLAGLSYDGIAAVGALAQTRQRDALTREALTQSAGFQGVNGVFRFRPDGTNERGLAVATIRQNQVVVIDPAPRSFGGAGF</sequence>
<dbReference type="AlphaFoldDB" id="A0A1M7AAG4"/>
<name>A0A1M7AAG4_9RHOB</name>
<dbReference type="SUPFAM" id="SSF53822">
    <property type="entry name" value="Periplasmic binding protein-like I"/>
    <property type="match status" value="1"/>
</dbReference>
<evidence type="ECO:0000256" key="1">
    <source>
        <dbReference type="ARBA" id="ARBA00010062"/>
    </source>
</evidence>
<dbReference type="Proteomes" id="UP000322545">
    <property type="component" value="Unassembled WGS sequence"/>
</dbReference>
<evidence type="ECO:0000313" key="6">
    <source>
        <dbReference type="Proteomes" id="UP000322545"/>
    </source>
</evidence>
<comment type="similarity">
    <text evidence="1">Belongs to the leucine-binding protein family.</text>
</comment>
<dbReference type="EMBL" id="FRCB01000001">
    <property type="protein sequence ID" value="SHL39784.1"/>
    <property type="molecule type" value="Genomic_DNA"/>
</dbReference>